<keyword evidence="3" id="KW-0639">Primosome</keyword>
<dbReference type="PANTHER" id="PTHR10537:SF4">
    <property type="entry name" value="DNA PRIMASE LARGE SUBUNIT"/>
    <property type="match status" value="1"/>
</dbReference>
<name>A0AAV1J5V7_9NEOP</name>
<evidence type="ECO:0000256" key="2">
    <source>
        <dbReference type="ARBA" id="ARBA00022485"/>
    </source>
</evidence>
<dbReference type="Pfam" id="PF26466">
    <property type="entry name" value="DNA_primase_lrg_N"/>
    <property type="match status" value="1"/>
</dbReference>
<evidence type="ECO:0000256" key="1">
    <source>
        <dbReference type="ARBA" id="ARBA00001966"/>
    </source>
</evidence>
<evidence type="ECO:0000256" key="4">
    <source>
        <dbReference type="ARBA" id="ARBA00022705"/>
    </source>
</evidence>
<organism evidence="9 10">
    <name type="scientific">Leptosia nina</name>
    <dbReference type="NCBI Taxonomy" id="320188"/>
    <lineage>
        <taxon>Eukaryota</taxon>
        <taxon>Metazoa</taxon>
        <taxon>Ecdysozoa</taxon>
        <taxon>Arthropoda</taxon>
        <taxon>Hexapoda</taxon>
        <taxon>Insecta</taxon>
        <taxon>Pterygota</taxon>
        <taxon>Neoptera</taxon>
        <taxon>Endopterygota</taxon>
        <taxon>Lepidoptera</taxon>
        <taxon>Glossata</taxon>
        <taxon>Ditrysia</taxon>
        <taxon>Papilionoidea</taxon>
        <taxon>Pieridae</taxon>
        <taxon>Pierinae</taxon>
        <taxon>Leptosia</taxon>
    </lineage>
</organism>
<evidence type="ECO:0000256" key="6">
    <source>
        <dbReference type="ARBA" id="ARBA00023004"/>
    </source>
</evidence>
<dbReference type="AlphaFoldDB" id="A0AAV1J5V7"/>
<keyword evidence="7" id="KW-0411">Iron-sulfur</keyword>
<feature type="domain" description="DNA primase large subunit C-terminal" evidence="8">
    <location>
        <begin position="237"/>
        <end position="411"/>
    </location>
</feature>
<evidence type="ECO:0000256" key="5">
    <source>
        <dbReference type="ARBA" id="ARBA00022723"/>
    </source>
</evidence>
<keyword evidence="2" id="KW-0004">4Fe-4S</keyword>
<comment type="caution">
    <text evidence="9">The sequence shown here is derived from an EMBL/GenBank/DDBJ whole genome shotgun (WGS) entry which is preliminary data.</text>
</comment>
<dbReference type="InterPro" id="IPR058560">
    <property type="entry name" value="DNA_primase_C"/>
</dbReference>
<dbReference type="GO" id="GO:0005658">
    <property type="term" value="C:alpha DNA polymerase:primase complex"/>
    <property type="evidence" value="ECO:0007669"/>
    <property type="project" value="TreeGrafter"/>
</dbReference>
<dbReference type="InterPro" id="IPR007238">
    <property type="entry name" value="DNA_primase_lsu_euk/arc"/>
</dbReference>
<evidence type="ECO:0000259" key="8">
    <source>
        <dbReference type="Pfam" id="PF04104"/>
    </source>
</evidence>
<dbReference type="Gene3D" id="1.20.930.80">
    <property type="match status" value="1"/>
</dbReference>
<dbReference type="EMBL" id="CAVLEF010000005">
    <property type="protein sequence ID" value="CAK1543836.1"/>
    <property type="molecule type" value="Genomic_DNA"/>
</dbReference>
<evidence type="ECO:0000313" key="9">
    <source>
        <dbReference type="EMBL" id="CAK1543836.1"/>
    </source>
</evidence>
<keyword evidence="4" id="KW-0235">DNA replication</keyword>
<accession>A0AAV1J5V7</accession>
<evidence type="ECO:0000256" key="3">
    <source>
        <dbReference type="ARBA" id="ARBA00022515"/>
    </source>
</evidence>
<keyword evidence="5" id="KW-0479">Metal-binding</keyword>
<dbReference type="GO" id="GO:0006269">
    <property type="term" value="P:DNA replication, synthesis of primer"/>
    <property type="evidence" value="ECO:0007669"/>
    <property type="project" value="UniProtKB-KW"/>
</dbReference>
<protein>
    <recommendedName>
        <fullName evidence="8">DNA primase large subunit C-terminal domain-containing protein</fullName>
    </recommendedName>
</protein>
<evidence type="ECO:0000313" key="10">
    <source>
        <dbReference type="Proteomes" id="UP001497472"/>
    </source>
</evidence>
<dbReference type="GO" id="GO:0051539">
    <property type="term" value="F:4 iron, 4 sulfur cluster binding"/>
    <property type="evidence" value="ECO:0007669"/>
    <property type="project" value="UniProtKB-KW"/>
</dbReference>
<dbReference type="GO" id="GO:0046872">
    <property type="term" value="F:metal ion binding"/>
    <property type="evidence" value="ECO:0007669"/>
    <property type="project" value="UniProtKB-KW"/>
</dbReference>
<gene>
    <name evidence="9" type="ORF">LNINA_LOCUS3628</name>
</gene>
<keyword evidence="6" id="KW-0408">Iron</keyword>
<evidence type="ECO:0000256" key="7">
    <source>
        <dbReference type="ARBA" id="ARBA00023014"/>
    </source>
</evidence>
<dbReference type="Pfam" id="PF04104">
    <property type="entry name" value="DNA_primase_lrg"/>
    <property type="match status" value="1"/>
</dbReference>
<keyword evidence="10" id="KW-1185">Reference proteome</keyword>
<proteinExistence type="predicted"/>
<dbReference type="Proteomes" id="UP001497472">
    <property type="component" value="Unassembled WGS sequence"/>
</dbReference>
<dbReference type="GO" id="GO:0006270">
    <property type="term" value="P:DNA replication initiation"/>
    <property type="evidence" value="ECO:0007669"/>
    <property type="project" value="TreeGrafter"/>
</dbReference>
<comment type="cofactor">
    <cofactor evidence="1">
        <name>[4Fe-4S] cluster</name>
        <dbReference type="ChEBI" id="CHEBI:49883"/>
    </cofactor>
</comment>
<sequence>MTFFYLSPAKGNLQIHVLETIVIKRLEHLNAILSNNAIQYNEYVMEGSVYDNVGHFMLCLAAIIEQSIDFYKFVLKTEEALFQHRLKSLSGYDLRRFAKKLLRIIRKTDLNTSISEPLQVLCQYLSLKNYAHHIYSECDNQCSSYFLKFKFFHCLQFLSKRQVEVQNGIALVPCKKWKEYLIILFKNNLKYRLYNTQLDNINSDPRISGIIRSIRKTLSLWEVPVPNVLTSQNVDEKSKLFPPCMVNLHKQLRTRHRLSHEQRFNYSLFLKDSGMPLNESILFWKAEYSSSPNGHSCSHNWAKDEKKFLYGIRHMYGLEGGRKNYSCRSCHQIQGIENASSEGGCPFKSFHEAQLKELLHSSQTGPPLSEINDLIEKKQYTKACLTFLQIGHKDVIDCNKVNLNFTPVKFYTLKNK</sequence>
<dbReference type="PANTHER" id="PTHR10537">
    <property type="entry name" value="DNA PRIMASE LARGE SUBUNIT"/>
    <property type="match status" value="1"/>
</dbReference>
<reference evidence="9 10" key="1">
    <citation type="submission" date="2023-11" db="EMBL/GenBank/DDBJ databases">
        <authorList>
            <person name="Okamura Y."/>
        </authorList>
    </citation>
    <scope>NUCLEOTIDE SEQUENCE [LARGE SCALE GENOMIC DNA]</scope>
</reference>